<dbReference type="GO" id="GO:0010181">
    <property type="term" value="F:FMN binding"/>
    <property type="evidence" value="ECO:0007669"/>
    <property type="project" value="InterPro"/>
</dbReference>
<keyword evidence="6" id="KW-1185">Reference proteome</keyword>
<comment type="cofactor">
    <cofactor evidence="1">
        <name>FMN</name>
        <dbReference type="ChEBI" id="CHEBI:58210"/>
    </cofactor>
</comment>
<protein>
    <submittedName>
        <fullName evidence="5">Flavin reductase family protein</fullName>
    </submittedName>
</protein>
<dbReference type="PANTHER" id="PTHR43567">
    <property type="entry name" value="FLAVOREDOXIN-RELATED-RELATED"/>
    <property type="match status" value="1"/>
</dbReference>
<evidence type="ECO:0000259" key="4">
    <source>
        <dbReference type="SMART" id="SM00903"/>
    </source>
</evidence>
<gene>
    <name evidence="5" type="ORF">DXN04_04440</name>
</gene>
<organism evidence="5 6">
    <name type="scientific">Chitinophaga silvisoli</name>
    <dbReference type="NCBI Taxonomy" id="2291814"/>
    <lineage>
        <taxon>Bacteria</taxon>
        <taxon>Pseudomonadati</taxon>
        <taxon>Bacteroidota</taxon>
        <taxon>Chitinophagia</taxon>
        <taxon>Chitinophagales</taxon>
        <taxon>Chitinophagaceae</taxon>
        <taxon>Chitinophaga</taxon>
    </lineage>
</organism>
<dbReference type="Proteomes" id="UP000261174">
    <property type="component" value="Unassembled WGS sequence"/>
</dbReference>
<comment type="caution">
    <text evidence="5">The sequence shown here is derived from an EMBL/GenBank/DDBJ whole genome shotgun (WGS) entry which is preliminary data.</text>
</comment>
<dbReference type="GO" id="GO:0016646">
    <property type="term" value="F:oxidoreductase activity, acting on the CH-NH group of donors, NAD or NADP as acceptor"/>
    <property type="evidence" value="ECO:0007669"/>
    <property type="project" value="UniProtKB-ARBA"/>
</dbReference>
<dbReference type="AlphaFoldDB" id="A0A3E1P988"/>
<feature type="domain" description="Flavin reductase like" evidence="4">
    <location>
        <begin position="13"/>
        <end position="153"/>
    </location>
</feature>
<evidence type="ECO:0000256" key="3">
    <source>
        <dbReference type="ARBA" id="ARBA00038054"/>
    </source>
</evidence>
<dbReference type="SMART" id="SM00903">
    <property type="entry name" value="Flavin_Reduct"/>
    <property type="match status" value="1"/>
</dbReference>
<evidence type="ECO:0000313" key="6">
    <source>
        <dbReference type="Proteomes" id="UP000261174"/>
    </source>
</evidence>
<evidence type="ECO:0000256" key="2">
    <source>
        <dbReference type="ARBA" id="ARBA00022630"/>
    </source>
</evidence>
<name>A0A3E1P988_9BACT</name>
<dbReference type="PANTHER" id="PTHR43567:SF1">
    <property type="entry name" value="FLAVOREDOXIN"/>
    <property type="match status" value="1"/>
</dbReference>
<reference evidence="5 6" key="1">
    <citation type="submission" date="2018-08" db="EMBL/GenBank/DDBJ databases">
        <title>Chitinophaga sp. K20C18050901, a novel bacterium isolated from forest soil.</title>
        <authorList>
            <person name="Wang C."/>
        </authorList>
    </citation>
    <scope>NUCLEOTIDE SEQUENCE [LARGE SCALE GENOMIC DNA]</scope>
    <source>
        <strain evidence="5 6">K20C18050901</strain>
    </source>
</reference>
<dbReference type="Gene3D" id="2.30.110.10">
    <property type="entry name" value="Electron Transport, Fmn-binding Protein, Chain A"/>
    <property type="match status" value="1"/>
</dbReference>
<keyword evidence="2" id="KW-0285">Flavoprotein</keyword>
<dbReference type="InterPro" id="IPR012349">
    <property type="entry name" value="Split_barrel_FMN-bd"/>
</dbReference>
<dbReference type="OrthoDB" id="9792436at2"/>
<dbReference type="InterPro" id="IPR002563">
    <property type="entry name" value="Flavin_Rdtase-like_dom"/>
</dbReference>
<sequence>MIKKDFPVEDVRRFLEPTPTVLVTSAYKDKQNIMTMGWYTVMEFVPSLIGCMITGSNYSFGLITKSRECVINIPSSDLAKKVVAVGNCSGADTDKFTSIGFTAEPASIVKAPLLKECFASFECKIHDSKLINAYNFFIFEVVRAHVASRPKFPETIAYRGDSQFVLSGKNIRIHSDK</sequence>
<accession>A0A3E1P988</accession>
<proteinExistence type="inferred from homology"/>
<evidence type="ECO:0000313" key="5">
    <source>
        <dbReference type="EMBL" id="RFM36755.1"/>
    </source>
</evidence>
<dbReference type="RefSeq" id="WP_116852075.1">
    <property type="nucleotide sequence ID" value="NZ_QTJV01000001.1"/>
</dbReference>
<dbReference type="InterPro" id="IPR052174">
    <property type="entry name" value="Flavoredoxin"/>
</dbReference>
<dbReference type="EMBL" id="QTJV01000001">
    <property type="protein sequence ID" value="RFM36755.1"/>
    <property type="molecule type" value="Genomic_DNA"/>
</dbReference>
<dbReference type="Pfam" id="PF01613">
    <property type="entry name" value="Flavin_Reduct"/>
    <property type="match status" value="1"/>
</dbReference>
<evidence type="ECO:0000256" key="1">
    <source>
        <dbReference type="ARBA" id="ARBA00001917"/>
    </source>
</evidence>
<dbReference type="SUPFAM" id="SSF50475">
    <property type="entry name" value="FMN-binding split barrel"/>
    <property type="match status" value="1"/>
</dbReference>
<comment type="similarity">
    <text evidence="3">Belongs to the flavoredoxin family.</text>
</comment>